<dbReference type="Pfam" id="PF07508">
    <property type="entry name" value="Recombinase"/>
    <property type="match status" value="1"/>
</dbReference>
<keyword evidence="10" id="KW-1185">Reference proteome</keyword>
<comment type="caution">
    <text evidence="9">The sequence shown here is derived from an EMBL/GenBank/DDBJ whole genome shotgun (WGS) entry which is preliminary data.</text>
</comment>
<dbReference type="SMART" id="SM00857">
    <property type="entry name" value="Resolvase"/>
    <property type="match status" value="1"/>
</dbReference>
<dbReference type="InterPro" id="IPR006118">
    <property type="entry name" value="Recombinase_CS"/>
</dbReference>
<dbReference type="CDD" id="cd00338">
    <property type="entry name" value="Ser_Recombinase"/>
    <property type="match status" value="1"/>
</dbReference>
<evidence type="ECO:0000313" key="10">
    <source>
        <dbReference type="Proteomes" id="UP001144256"/>
    </source>
</evidence>
<sequence length="522" mass="60167">MFAIYARVSTDEQTEKGTINSQIAFAKKYCNLYRLEPYKIYREDGISGTIPFHNRPTGSRLLEDAKKGLFSTLLVYRLDRLGRSMLVTLNIIKELENLGIQVKSMTEEFDTTTVSGKFTITTLASIADYERTNILSRMHQGIDRAAKKGKWVGGIVPYGYILNNGYPVTNNVIMKCGYSEADVIKLIYSLIVDYRYSSIDIALRLNELHIPAHTFNSKTKGKRKSNVSPVWRPGRIRGIISNTIYKGVHYFGKHSNKSREIIERKVPAIIDTATWEKAQLQLTKNVNHKYSYNIDKVFLLSGIIKCGLCGRNYIKKSYNRIKSNKSIYSKYYYYCSGKNGDLKVLSNRCYSKNIDACIAEQYVFDECISLLIRNRDVFTNLSNDMYNTSITYTDLKKDYDLTQKELNKIEEEKESILDLYRKKVININDVSKQIGKINKEYNSTNQELITKKKHIQEFNNRMQIIKDAMANITIDKNELLDLPDSIKRNIILSLVKEVTVNTILDENNNPIAELSIKFYYVT</sequence>
<evidence type="ECO:0000256" key="1">
    <source>
        <dbReference type="ARBA" id="ARBA00022908"/>
    </source>
</evidence>
<gene>
    <name evidence="9" type="primary">ccrB_2</name>
    <name evidence="9" type="ORF">SH1V18_15390</name>
</gene>
<dbReference type="Gene3D" id="3.90.1750.20">
    <property type="entry name" value="Putative Large Serine Recombinase, Chain B, Domain 2"/>
    <property type="match status" value="1"/>
</dbReference>
<name>A0A9W6DFT7_9FIRM</name>
<dbReference type="Proteomes" id="UP001144256">
    <property type="component" value="Unassembled WGS sequence"/>
</dbReference>
<evidence type="ECO:0000259" key="8">
    <source>
        <dbReference type="PROSITE" id="PS51737"/>
    </source>
</evidence>
<dbReference type="InterPro" id="IPR006119">
    <property type="entry name" value="Resolv_N"/>
</dbReference>
<dbReference type="InterPro" id="IPR038109">
    <property type="entry name" value="DNA_bind_recomb_sf"/>
</dbReference>
<reference evidence="9" key="1">
    <citation type="submission" date="2022-06" db="EMBL/GenBank/DDBJ databases">
        <title>Vallitalea longa sp. nov., an anaerobic bacterium isolated from marine sediment.</title>
        <authorList>
            <person name="Hirano S."/>
            <person name="Terahara T."/>
            <person name="Mori K."/>
            <person name="Hamada M."/>
            <person name="Matsumoto R."/>
            <person name="Kobayashi T."/>
        </authorList>
    </citation>
    <scope>NUCLEOTIDE SEQUENCE</scope>
    <source>
        <strain evidence="9">SH18-1</strain>
    </source>
</reference>
<dbReference type="PROSITE" id="PS51737">
    <property type="entry name" value="RECOMBINASE_DNA_BIND"/>
    <property type="match status" value="1"/>
</dbReference>
<dbReference type="EMBL" id="BRLB01000002">
    <property type="protein sequence ID" value="GKX29059.1"/>
    <property type="molecule type" value="Genomic_DNA"/>
</dbReference>
<dbReference type="InterPro" id="IPR036162">
    <property type="entry name" value="Resolvase-like_N_sf"/>
</dbReference>
<evidence type="ECO:0000313" key="9">
    <source>
        <dbReference type="EMBL" id="GKX29059.1"/>
    </source>
</evidence>
<evidence type="ECO:0000256" key="6">
    <source>
        <dbReference type="SAM" id="Coils"/>
    </source>
</evidence>
<feature type="coiled-coil region" evidence="6">
    <location>
        <begin position="392"/>
        <end position="447"/>
    </location>
</feature>
<keyword evidence="3" id="KW-0233">DNA recombination</keyword>
<protein>
    <submittedName>
        <fullName evidence="9">Serine recombinase</fullName>
    </submittedName>
</protein>
<evidence type="ECO:0000256" key="5">
    <source>
        <dbReference type="PROSITE-ProRule" id="PRU10137"/>
    </source>
</evidence>
<dbReference type="RefSeq" id="WP_281814170.1">
    <property type="nucleotide sequence ID" value="NZ_BRLB01000002.1"/>
</dbReference>
<dbReference type="Pfam" id="PF13408">
    <property type="entry name" value="Zn_ribbon_recom"/>
    <property type="match status" value="1"/>
</dbReference>
<dbReference type="Pfam" id="PF00239">
    <property type="entry name" value="Resolvase"/>
    <property type="match status" value="1"/>
</dbReference>
<dbReference type="GO" id="GO:0015074">
    <property type="term" value="P:DNA integration"/>
    <property type="evidence" value="ECO:0007669"/>
    <property type="project" value="UniProtKB-KW"/>
</dbReference>
<evidence type="ECO:0000256" key="4">
    <source>
        <dbReference type="PIRSR" id="PIRSR606118-50"/>
    </source>
</evidence>
<dbReference type="PROSITE" id="PS51736">
    <property type="entry name" value="RECOMBINASES_3"/>
    <property type="match status" value="1"/>
</dbReference>
<dbReference type="PANTHER" id="PTHR30461">
    <property type="entry name" value="DNA-INVERTASE FROM LAMBDOID PROPHAGE"/>
    <property type="match status" value="1"/>
</dbReference>
<dbReference type="InterPro" id="IPR011109">
    <property type="entry name" value="DNA_bind_recombinase_dom"/>
</dbReference>
<keyword evidence="2" id="KW-0238">DNA-binding</keyword>
<evidence type="ECO:0000256" key="3">
    <source>
        <dbReference type="ARBA" id="ARBA00023172"/>
    </source>
</evidence>
<keyword evidence="6" id="KW-0175">Coiled coil</keyword>
<evidence type="ECO:0000259" key="7">
    <source>
        <dbReference type="PROSITE" id="PS51736"/>
    </source>
</evidence>
<feature type="domain" description="Recombinase" evidence="8">
    <location>
        <begin position="157"/>
        <end position="289"/>
    </location>
</feature>
<feature type="domain" description="Resolvase/invertase-type recombinase catalytic" evidence="7">
    <location>
        <begin position="1"/>
        <end position="149"/>
    </location>
</feature>
<keyword evidence="1" id="KW-0229">DNA integration</keyword>
<organism evidence="9 10">
    <name type="scientific">Vallitalea longa</name>
    <dbReference type="NCBI Taxonomy" id="2936439"/>
    <lineage>
        <taxon>Bacteria</taxon>
        <taxon>Bacillati</taxon>
        <taxon>Bacillota</taxon>
        <taxon>Clostridia</taxon>
        <taxon>Lachnospirales</taxon>
        <taxon>Vallitaleaceae</taxon>
        <taxon>Vallitalea</taxon>
    </lineage>
</organism>
<dbReference type="AlphaFoldDB" id="A0A9W6DFT7"/>
<dbReference type="PANTHER" id="PTHR30461:SF23">
    <property type="entry name" value="DNA RECOMBINASE-RELATED"/>
    <property type="match status" value="1"/>
</dbReference>
<dbReference type="GO" id="GO:0003677">
    <property type="term" value="F:DNA binding"/>
    <property type="evidence" value="ECO:0007669"/>
    <property type="project" value="UniProtKB-KW"/>
</dbReference>
<dbReference type="GO" id="GO:0000150">
    <property type="term" value="F:DNA strand exchange activity"/>
    <property type="evidence" value="ECO:0007669"/>
    <property type="project" value="InterPro"/>
</dbReference>
<evidence type="ECO:0000256" key="2">
    <source>
        <dbReference type="ARBA" id="ARBA00023125"/>
    </source>
</evidence>
<dbReference type="InterPro" id="IPR025827">
    <property type="entry name" value="Zn_ribbon_recom_dom"/>
</dbReference>
<dbReference type="SUPFAM" id="SSF53041">
    <property type="entry name" value="Resolvase-like"/>
    <property type="match status" value="1"/>
</dbReference>
<feature type="active site" description="O-(5'-phospho-DNA)-serine intermediate" evidence="4 5">
    <location>
        <position position="9"/>
    </location>
</feature>
<dbReference type="InterPro" id="IPR050639">
    <property type="entry name" value="SSR_resolvase"/>
</dbReference>
<dbReference type="PROSITE" id="PS00397">
    <property type="entry name" value="RECOMBINASES_1"/>
    <property type="match status" value="1"/>
</dbReference>
<proteinExistence type="predicted"/>
<accession>A0A9W6DFT7</accession>
<dbReference type="Gene3D" id="3.40.50.1390">
    <property type="entry name" value="Resolvase, N-terminal catalytic domain"/>
    <property type="match status" value="1"/>
</dbReference>